<dbReference type="GO" id="GO:0016788">
    <property type="term" value="F:hydrolase activity, acting on ester bonds"/>
    <property type="evidence" value="ECO:0007669"/>
    <property type="project" value="UniProtKB-ARBA"/>
</dbReference>
<evidence type="ECO:0000313" key="2">
    <source>
        <dbReference type="Proteomes" id="UP000326344"/>
    </source>
</evidence>
<keyword evidence="2" id="KW-1185">Reference proteome</keyword>
<organism evidence="1 2">
    <name type="scientific">Larkinella humicola</name>
    <dbReference type="NCBI Taxonomy" id="2607654"/>
    <lineage>
        <taxon>Bacteria</taxon>
        <taxon>Pseudomonadati</taxon>
        <taxon>Bacteroidota</taxon>
        <taxon>Cytophagia</taxon>
        <taxon>Cytophagales</taxon>
        <taxon>Spirosomataceae</taxon>
        <taxon>Larkinella</taxon>
    </lineage>
</organism>
<comment type="caution">
    <text evidence="1">The sequence shown here is derived from an EMBL/GenBank/DDBJ whole genome shotgun (WGS) entry which is preliminary data.</text>
</comment>
<keyword evidence="1" id="KW-0378">Hydrolase</keyword>
<protein>
    <submittedName>
        <fullName evidence="1">SGNH/GDSL hydrolase family protein</fullName>
    </submittedName>
</protein>
<dbReference type="SUPFAM" id="SSF52266">
    <property type="entry name" value="SGNH hydrolase"/>
    <property type="match status" value="1"/>
</dbReference>
<sequence>MRMLVIGGCHTYGYGVRPGQSFVEQFGRRLEQIGAYVEIDYYTPFDLPVAASLVRNLNLDQYDLILLQLGNYRLQHPSAFKTLLKNRMQTAGPKPDPIKWTTPVRIVTLRSQSQAPFPTGPNTLGKRLKTGIKIMALKALDMTRNVERLNEVGQQLSNVMHALHAHRRKVVLLTPFPHLDPVTYWLRQRGRQLFCQIGRQKGVSVLDTHLYIRAQKQYFITGDSGHLNAIGHELIGLYLYDFYQTRLQQCAVEETLT</sequence>
<dbReference type="RefSeq" id="WP_150877129.1">
    <property type="nucleotide sequence ID" value="NZ_VTWS01000003.1"/>
</dbReference>
<dbReference type="Gene3D" id="3.40.50.1110">
    <property type="entry name" value="SGNH hydrolase"/>
    <property type="match status" value="1"/>
</dbReference>
<dbReference type="InterPro" id="IPR036514">
    <property type="entry name" value="SGNH_hydro_sf"/>
</dbReference>
<gene>
    <name evidence="1" type="ORF">F0P93_14755</name>
</gene>
<accession>A0A5N1JHR4</accession>
<dbReference type="EMBL" id="VTWS01000003">
    <property type="protein sequence ID" value="KAA9353878.1"/>
    <property type="molecule type" value="Genomic_DNA"/>
</dbReference>
<reference evidence="1 2" key="1">
    <citation type="submission" date="2019-09" db="EMBL/GenBank/DDBJ databases">
        <title>Genome Sequence of Larkinella sp MA1.</title>
        <authorList>
            <person name="Srinivasan S."/>
        </authorList>
    </citation>
    <scope>NUCLEOTIDE SEQUENCE [LARGE SCALE GENOMIC DNA]</scope>
    <source>
        <strain evidence="1 2">MA1</strain>
    </source>
</reference>
<name>A0A5N1JHR4_9BACT</name>
<dbReference type="Proteomes" id="UP000326344">
    <property type="component" value="Unassembled WGS sequence"/>
</dbReference>
<proteinExistence type="predicted"/>
<dbReference type="AlphaFoldDB" id="A0A5N1JHR4"/>
<evidence type="ECO:0000313" key="1">
    <source>
        <dbReference type="EMBL" id="KAA9353878.1"/>
    </source>
</evidence>